<proteinExistence type="predicted"/>
<keyword evidence="3" id="KW-1185">Reference proteome</keyword>
<protein>
    <submittedName>
        <fullName evidence="2">Uncharacterized protein</fullName>
    </submittedName>
</protein>
<organism evidence="2 3">
    <name type="scientific">Cymbomonas tetramitiformis</name>
    <dbReference type="NCBI Taxonomy" id="36881"/>
    <lineage>
        <taxon>Eukaryota</taxon>
        <taxon>Viridiplantae</taxon>
        <taxon>Chlorophyta</taxon>
        <taxon>Pyramimonadophyceae</taxon>
        <taxon>Pyramimonadales</taxon>
        <taxon>Pyramimonadaceae</taxon>
        <taxon>Cymbomonas</taxon>
    </lineage>
</organism>
<sequence length="157" mass="17932">MTSKSRDSGRDWRDGEKGTYQHGTTLSNLNVPSNVHPVPDNALENPVTVRIPFPVVLQTVNLHNIQVRQKDNDKFVLRGVVNHDTNFARNNSQTLVFTPFDALWPEAEYVVTLLPGVRCWRKGPCVLEEPYHITFKTRRRLTTCICITAAHPPRHHT</sequence>
<evidence type="ECO:0000256" key="1">
    <source>
        <dbReference type="SAM" id="MobiDB-lite"/>
    </source>
</evidence>
<comment type="caution">
    <text evidence="2">The sequence shown here is derived from an EMBL/GenBank/DDBJ whole genome shotgun (WGS) entry which is preliminary data.</text>
</comment>
<evidence type="ECO:0000313" key="2">
    <source>
        <dbReference type="EMBL" id="KAK3239288.1"/>
    </source>
</evidence>
<dbReference type="AlphaFoldDB" id="A0AAE0ESG8"/>
<feature type="compositionally biased region" description="Basic and acidic residues" evidence="1">
    <location>
        <begin position="1"/>
        <end position="19"/>
    </location>
</feature>
<accession>A0AAE0ESG8</accession>
<feature type="region of interest" description="Disordered" evidence="1">
    <location>
        <begin position="1"/>
        <end position="37"/>
    </location>
</feature>
<evidence type="ECO:0000313" key="3">
    <source>
        <dbReference type="Proteomes" id="UP001190700"/>
    </source>
</evidence>
<dbReference type="EMBL" id="LGRX02033970">
    <property type="protein sequence ID" value="KAK3239288.1"/>
    <property type="molecule type" value="Genomic_DNA"/>
</dbReference>
<gene>
    <name evidence="2" type="ORF">CYMTET_50775</name>
</gene>
<reference evidence="2 3" key="1">
    <citation type="journal article" date="2015" name="Genome Biol. Evol.">
        <title>Comparative Genomics of a Bacterivorous Green Alga Reveals Evolutionary Causalities and Consequences of Phago-Mixotrophic Mode of Nutrition.</title>
        <authorList>
            <person name="Burns J.A."/>
            <person name="Paasch A."/>
            <person name="Narechania A."/>
            <person name="Kim E."/>
        </authorList>
    </citation>
    <scope>NUCLEOTIDE SEQUENCE [LARGE SCALE GENOMIC DNA]</scope>
    <source>
        <strain evidence="2 3">PLY_AMNH</strain>
    </source>
</reference>
<feature type="compositionally biased region" description="Polar residues" evidence="1">
    <location>
        <begin position="21"/>
        <end position="33"/>
    </location>
</feature>
<name>A0AAE0ESG8_9CHLO</name>
<dbReference type="Proteomes" id="UP001190700">
    <property type="component" value="Unassembled WGS sequence"/>
</dbReference>